<dbReference type="AlphaFoldDB" id="A0A9P6QJ72"/>
<dbReference type="SUPFAM" id="SSF53474">
    <property type="entry name" value="alpha/beta-Hydrolases"/>
    <property type="match status" value="1"/>
</dbReference>
<organism evidence="2 3">
    <name type="scientific">Actinomortierella ambigua</name>
    <dbReference type="NCBI Taxonomy" id="1343610"/>
    <lineage>
        <taxon>Eukaryota</taxon>
        <taxon>Fungi</taxon>
        <taxon>Fungi incertae sedis</taxon>
        <taxon>Mucoromycota</taxon>
        <taxon>Mortierellomycotina</taxon>
        <taxon>Mortierellomycetes</taxon>
        <taxon>Mortierellales</taxon>
        <taxon>Mortierellaceae</taxon>
        <taxon>Actinomortierella</taxon>
    </lineage>
</organism>
<feature type="region of interest" description="Disordered" evidence="1">
    <location>
        <begin position="139"/>
        <end position="163"/>
    </location>
</feature>
<dbReference type="OrthoDB" id="10260961at2759"/>
<feature type="region of interest" description="Disordered" evidence="1">
    <location>
        <begin position="264"/>
        <end position="307"/>
    </location>
</feature>
<feature type="region of interest" description="Disordered" evidence="1">
    <location>
        <begin position="345"/>
        <end position="403"/>
    </location>
</feature>
<evidence type="ECO:0000256" key="1">
    <source>
        <dbReference type="SAM" id="MobiDB-lite"/>
    </source>
</evidence>
<feature type="compositionally biased region" description="Low complexity" evidence="1">
    <location>
        <begin position="351"/>
        <end position="360"/>
    </location>
</feature>
<comment type="caution">
    <text evidence="2">The sequence shown here is derived from an EMBL/GenBank/DDBJ whole genome shotgun (WGS) entry which is preliminary data.</text>
</comment>
<protein>
    <recommendedName>
        <fullName evidence="4">Alpha/beta-hydrolase</fullName>
    </recommendedName>
</protein>
<sequence length="449" mass="49419">MASIPIPRRYRTMIRIPSRHDGTLIEICLSVPTSLPSTPQAFTGVVIAHPYGPLGGSINNNVVGSLLQWFETHTLLDQSDESIAGVSNATKTVSLACVICAVNFRGCGKSGGRTTWTGEAEREDYQTVIDFLQSSAQPASAISSPVEGTSPDGYKNDASTSANKPSFKRIDSVLNEHGSTVDRPRLPFISRFILCGFSYGAMIASSIPPPLRDPTRPESAHLPTTYILVSYPAGVGWFLMTGHQSSYYSRAKAHLSGATAQGEDQVASVNNSSEGIANEVSVGGGKGKGRSEDNAEKRQQPAKAAPPTKAYFITGGQDQFTSPKTLQQWLKNYAGLDSLNSMTLSDRHHQPQQQQQQQQPSSYADRSGEQPQQQQQQQREQLRRKRSKRRYDKPLSPTTSIADRDGARIQLDILQDADHFWIDREDELLMRLEMWWESTHPVTVDSLTL</sequence>
<dbReference type="InterPro" id="IPR029058">
    <property type="entry name" value="AB_hydrolase_fold"/>
</dbReference>
<dbReference type="PANTHER" id="PTHR42103">
    <property type="entry name" value="ALPHA/BETA-HYDROLASES SUPERFAMILY PROTEIN"/>
    <property type="match status" value="1"/>
</dbReference>
<name>A0A9P6QJ72_9FUNG</name>
<dbReference type="Proteomes" id="UP000807716">
    <property type="component" value="Unassembled WGS sequence"/>
</dbReference>
<feature type="compositionally biased region" description="Basic residues" evidence="1">
    <location>
        <begin position="382"/>
        <end position="391"/>
    </location>
</feature>
<dbReference type="PANTHER" id="PTHR42103:SF2">
    <property type="entry name" value="AB HYDROLASE-1 DOMAIN-CONTAINING PROTEIN"/>
    <property type="match status" value="1"/>
</dbReference>
<dbReference type="EMBL" id="JAAAJB010000012">
    <property type="protein sequence ID" value="KAG0270057.1"/>
    <property type="molecule type" value="Genomic_DNA"/>
</dbReference>
<dbReference type="Gene3D" id="3.40.50.1820">
    <property type="entry name" value="alpha/beta hydrolase"/>
    <property type="match status" value="1"/>
</dbReference>
<feature type="compositionally biased region" description="Low complexity" evidence="1">
    <location>
        <begin position="369"/>
        <end position="379"/>
    </location>
</feature>
<evidence type="ECO:0000313" key="2">
    <source>
        <dbReference type="EMBL" id="KAG0270057.1"/>
    </source>
</evidence>
<proteinExistence type="predicted"/>
<accession>A0A9P6QJ72</accession>
<evidence type="ECO:0000313" key="3">
    <source>
        <dbReference type="Proteomes" id="UP000807716"/>
    </source>
</evidence>
<reference evidence="2" key="1">
    <citation type="journal article" date="2020" name="Fungal Divers.">
        <title>Resolving the Mortierellaceae phylogeny through synthesis of multi-gene phylogenetics and phylogenomics.</title>
        <authorList>
            <person name="Vandepol N."/>
            <person name="Liber J."/>
            <person name="Desiro A."/>
            <person name="Na H."/>
            <person name="Kennedy M."/>
            <person name="Barry K."/>
            <person name="Grigoriev I.V."/>
            <person name="Miller A.N."/>
            <person name="O'Donnell K."/>
            <person name="Stajich J.E."/>
            <person name="Bonito G."/>
        </authorList>
    </citation>
    <scope>NUCLEOTIDE SEQUENCE</scope>
    <source>
        <strain evidence="2">BC1065</strain>
    </source>
</reference>
<evidence type="ECO:0008006" key="4">
    <source>
        <dbReference type="Google" id="ProtNLM"/>
    </source>
</evidence>
<gene>
    <name evidence="2" type="ORF">DFQ27_000714</name>
</gene>
<keyword evidence="3" id="KW-1185">Reference proteome</keyword>
<feature type="compositionally biased region" description="Basic and acidic residues" evidence="1">
    <location>
        <begin position="289"/>
        <end position="299"/>
    </location>
</feature>